<feature type="transmembrane region" description="Helical" evidence="1">
    <location>
        <begin position="95"/>
        <end position="116"/>
    </location>
</feature>
<keyword evidence="1" id="KW-1133">Transmembrane helix</keyword>
<dbReference type="EMBL" id="FLUN01000001">
    <property type="protein sequence ID" value="SBV94842.1"/>
    <property type="molecule type" value="Genomic_DNA"/>
</dbReference>
<dbReference type="PANTHER" id="PTHR36111:SF2">
    <property type="entry name" value="INNER MEMBRANE PROTEIN"/>
    <property type="match status" value="1"/>
</dbReference>
<reference evidence="2" key="1">
    <citation type="submission" date="2016-04" db="EMBL/GenBank/DDBJ databases">
        <authorList>
            <person name="Evans L.H."/>
            <person name="Alamgir A."/>
            <person name="Owens N."/>
            <person name="Weber N.D."/>
            <person name="Virtaneva K."/>
            <person name="Barbian K."/>
            <person name="Babar A."/>
            <person name="Rosenke K."/>
        </authorList>
    </citation>
    <scope>NUCLEOTIDE SEQUENCE</scope>
    <source>
        <strain evidence="2">86</strain>
    </source>
</reference>
<name>A0A212J5W2_9FIRM</name>
<evidence type="ECO:0000256" key="1">
    <source>
        <dbReference type="SAM" id="Phobius"/>
    </source>
</evidence>
<evidence type="ECO:0008006" key="3">
    <source>
        <dbReference type="Google" id="ProtNLM"/>
    </source>
</evidence>
<feature type="transmembrane region" description="Helical" evidence="1">
    <location>
        <begin position="6"/>
        <end position="22"/>
    </location>
</feature>
<keyword evidence="1" id="KW-0812">Transmembrane</keyword>
<proteinExistence type="predicted"/>
<dbReference type="AlphaFoldDB" id="A0A212J5W2"/>
<feature type="transmembrane region" description="Helical" evidence="1">
    <location>
        <begin position="29"/>
        <end position="47"/>
    </location>
</feature>
<feature type="transmembrane region" description="Helical" evidence="1">
    <location>
        <begin position="136"/>
        <end position="155"/>
    </location>
</feature>
<dbReference type="Pfam" id="PF04474">
    <property type="entry name" value="DUF554"/>
    <property type="match status" value="1"/>
</dbReference>
<accession>A0A212J5W2</accession>
<dbReference type="InterPro" id="IPR007563">
    <property type="entry name" value="DUF554"/>
</dbReference>
<keyword evidence="1" id="KW-0472">Membrane</keyword>
<organism evidence="2">
    <name type="scientific">uncultured Eubacteriales bacterium</name>
    <dbReference type="NCBI Taxonomy" id="172733"/>
    <lineage>
        <taxon>Bacteria</taxon>
        <taxon>Bacillati</taxon>
        <taxon>Bacillota</taxon>
        <taxon>Clostridia</taxon>
        <taxon>Eubacteriales</taxon>
        <taxon>environmental samples</taxon>
    </lineage>
</organism>
<gene>
    <name evidence="2" type="ORF">KL86CLO1_10568</name>
</gene>
<feature type="transmembrane region" description="Helical" evidence="1">
    <location>
        <begin position="184"/>
        <end position="202"/>
    </location>
</feature>
<sequence length="236" mass="24471">MVATIINVLLVLAGSLLGLFLRNRLSTRFASAVTTVLGLCVLGIGVSGMITTANTLCVIICMVLGTIIGEGLNIEKRMDGLGEALRRKLVKGDGNSRFVEGFVSASVLFCVGAMAINGSMEAGMLGKYDILISKGVIDGVTSITFAAAMGLGVAFSAIPLFLYQGGLTLLFAAVGSIIPDPVVLEMSAVGGTIIVAIAINMLGLSKEKLRVGNMLPAIFLPILYLPLADFISGLMK</sequence>
<protein>
    <recommendedName>
        <fullName evidence="3">Membrane protein YdfK</fullName>
    </recommendedName>
</protein>
<feature type="transmembrane region" description="Helical" evidence="1">
    <location>
        <begin position="160"/>
        <end position="178"/>
    </location>
</feature>
<evidence type="ECO:0000313" key="2">
    <source>
        <dbReference type="EMBL" id="SBV94842.1"/>
    </source>
</evidence>
<feature type="transmembrane region" description="Helical" evidence="1">
    <location>
        <begin position="53"/>
        <end position="74"/>
    </location>
</feature>
<dbReference type="PANTHER" id="PTHR36111">
    <property type="entry name" value="INNER MEMBRANE PROTEIN-RELATED"/>
    <property type="match status" value="1"/>
</dbReference>
<feature type="transmembrane region" description="Helical" evidence="1">
    <location>
        <begin position="214"/>
        <end position="235"/>
    </location>
</feature>